<keyword evidence="1 2" id="KW-0238">DNA-binding</keyword>
<gene>
    <name evidence="5" type="ORF">DVH02_15710</name>
</gene>
<evidence type="ECO:0000256" key="2">
    <source>
        <dbReference type="HAMAP-Rule" id="MF_00984"/>
    </source>
</evidence>
<dbReference type="NCBIfam" id="TIGR00621">
    <property type="entry name" value="ssb"/>
    <property type="match status" value="1"/>
</dbReference>
<dbReference type="Pfam" id="PF00436">
    <property type="entry name" value="SSB"/>
    <property type="match status" value="1"/>
</dbReference>
<comment type="subunit">
    <text evidence="2">Homotetramer.</text>
</comment>
<feature type="compositionally biased region" description="Low complexity" evidence="4">
    <location>
        <begin position="156"/>
        <end position="166"/>
    </location>
</feature>
<dbReference type="PROSITE" id="PS50935">
    <property type="entry name" value="SSB"/>
    <property type="match status" value="1"/>
</dbReference>
<dbReference type="CDD" id="cd04496">
    <property type="entry name" value="SSB_OBF"/>
    <property type="match status" value="1"/>
</dbReference>
<name>A0A370B950_9ACTN</name>
<dbReference type="NCBIfam" id="NF005851">
    <property type="entry name" value="PRK07772.1"/>
    <property type="match status" value="1"/>
</dbReference>
<dbReference type="RefSeq" id="WP_114624448.1">
    <property type="nucleotide sequence ID" value="NZ_QQNA01000115.1"/>
</dbReference>
<dbReference type="PANTHER" id="PTHR10302:SF27">
    <property type="entry name" value="SINGLE-STRANDED DNA-BINDING PROTEIN"/>
    <property type="match status" value="1"/>
</dbReference>
<dbReference type="GO" id="GO:0003697">
    <property type="term" value="F:single-stranded DNA binding"/>
    <property type="evidence" value="ECO:0007669"/>
    <property type="project" value="UniProtKB-UniRule"/>
</dbReference>
<dbReference type="AlphaFoldDB" id="A0A370B950"/>
<evidence type="ECO:0000256" key="3">
    <source>
        <dbReference type="RuleBase" id="RU000524"/>
    </source>
</evidence>
<evidence type="ECO:0000256" key="4">
    <source>
        <dbReference type="SAM" id="MobiDB-lite"/>
    </source>
</evidence>
<protein>
    <recommendedName>
        <fullName evidence="2 3">Single-stranded DNA-binding protein</fullName>
        <shortName evidence="2">SSB</shortName>
    </recommendedName>
</protein>
<dbReference type="InterPro" id="IPR012340">
    <property type="entry name" value="NA-bd_OB-fold"/>
</dbReference>
<keyword evidence="6" id="KW-1185">Reference proteome</keyword>
<dbReference type="EMBL" id="QQNA01000115">
    <property type="protein sequence ID" value="RDG37192.1"/>
    <property type="molecule type" value="Genomic_DNA"/>
</dbReference>
<proteinExistence type="inferred from homology"/>
<dbReference type="Proteomes" id="UP000253741">
    <property type="component" value="Unassembled WGS sequence"/>
</dbReference>
<dbReference type="GO" id="GO:0006260">
    <property type="term" value="P:DNA replication"/>
    <property type="evidence" value="ECO:0007669"/>
    <property type="project" value="InterPro"/>
</dbReference>
<evidence type="ECO:0000313" key="5">
    <source>
        <dbReference type="EMBL" id="RDG37192.1"/>
    </source>
</evidence>
<sequence>MAGETVITVVGNLVDDPELRFTPSGAAVAKFRVASTPRIFDRQTNEWKDGEGLFLTCSVWRQAAENVAESLQRGMRVVVQGRLKQRSYEDREGVKRTVYELDVEEVGPSLKNATAKVTKTTGRGGQGGYGGGQQQGGGNWGGGSGGGGQQGGGGAPADDPWAAGAPAAGGGQQQSQGGGNGGGWGGSSGGGYSDEPPF</sequence>
<dbReference type="OrthoDB" id="9809878at2"/>
<evidence type="ECO:0000313" key="6">
    <source>
        <dbReference type="Proteomes" id="UP000253741"/>
    </source>
</evidence>
<dbReference type="SUPFAM" id="SSF50249">
    <property type="entry name" value="Nucleic acid-binding proteins"/>
    <property type="match status" value="1"/>
</dbReference>
<dbReference type="GO" id="GO:0009295">
    <property type="term" value="C:nucleoid"/>
    <property type="evidence" value="ECO:0007669"/>
    <property type="project" value="TreeGrafter"/>
</dbReference>
<dbReference type="InterPro" id="IPR011344">
    <property type="entry name" value="ssDNA-bd"/>
</dbReference>
<dbReference type="PANTHER" id="PTHR10302">
    <property type="entry name" value="SINGLE-STRANDED DNA-BINDING PROTEIN"/>
    <property type="match status" value="1"/>
</dbReference>
<dbReference type="Gene3D" id="2.40.50.140">
    <property type="entry name" value="Nucleic acid-binding proteins"/>
    <property type="match status" value="1"/>
</dbReference>
<dbReference type="FunFam" id="2.40.50.140:FF:000057">
    <property type="entry name" value="Single-stranded DNA-binding protein"/>
    <property type="match status" value="1"/>
</dbReference>
<accession>A0A370B950</accession>
<dbReference type="HAMAP" id="MF_00984">
    <property type="entry name" value="SSB"/>
    <property type="match status" value="1"/>
</dbReference>
<dbReference type="InterPro" id="IPR000424">
    <property type="entry name" value="Primosome_PriB/ssb"/>
</dbReference>
<reference evidence="5 6" key="1">
    <citation type="submission" date="2018-07" db="EMBL/GenBank/DDBJ databases">
        <title>Streptomyces species from bats.</title>
        <authorList>
            <person name="Dunlap C."/>
        </authorList>
    </citation>
    <scope>NUCLEOTIDE SEQUENCE [LARGE SCALE GENOMIC DNA]</scope>
    <source>
        <strain evidence="5 6">AC230</strain>
    </source>
</reference>
<evidence type="ECO:0000256" key="1">
    <source>
        <dbReference type="ARBA" id="ARBA00023125"/>
    </source>
</evidence>
<feature type="compositionally biased region" description="Gly residues" evidence="4">
    <location>
        <begin position="167"/>
        <end position="192"/>
    </location>
</feature>
<organism evidence="5 6">
    <name type="scientific">Streptomyces corynorhini</name>
    <dbReference type="NCBI Taxonomy" id="2282652"/>
    <lineage>
        <taxon>Bacteria</taxon>
        <taxon>Bacillati</taxon>
        <taxon>Actinomycetota</taxon>
        <taxon>Actinomycetes</taxon>
        <taxon>Kitasatosporales</taxon>
        <taxon>Streptomycetaceae</taxon>
        <taxon>Streptomyces</taxon>
    </lineage>
</organism>
<feature type="region of interest" description="Disordered" evidence="4">
    <location>
        <begin position="114"/>
        <end position="198"/>
    </location>
</feature>
<feature type="compositionally biased region" description="Gly residues" evidence="4">
    <location>
        <begin position="122"/>
        <end position="155"/>
    </location>
</feature>
<comment type="caution">
    <text evidence="2">Lacks conserved residue(s) required for the propagation of feature annotation.</text>
</comment>
<comment type="caution">
    <text evidence="5">The sequence shown here is derived from an EMBL/GenBank/DDBJ whole genome shotgun (WGS) entry which is preliminary data.</text>
</comment>